<keyword evidence="4" id="KW-1185">Reference proteome</keyword>
<feature type="region of interest" description="Disordered" evidence="1">
    <location>
        <begin position="79"/>
        <end position="98"/>
    </location>
</feature>
<evidence type="ECO:0008006" key="5">
    <source>
        <dbReference type="Google" id="ProtNLM"/>
    </source>
</evidence>
<evidence type="ECO:0000256" key="2">
    <source>
        <dbReference type="SAM" id="Phobius"/>
    </source>
</evidence>
<dbReference type="eggNOG" id="COG4744">
    <property type="taxonomic scope" value="Bacteria"/>
</dbReference>
<feature type="region of interest" description="Disordered" evidence="1">
    <location>
        <begin position="1"/>
        <end position="37"/>
    </location>
</feature>
<keyword evidence="2" id="KW-0472">Membrane</keyword>
<dbReference type="Proteomes" id="UP000002743">
    <property type="component" value="Chromosome"/>
</dbReference>
<dbReference type="AlphaFoldDB" id="C6X8C7"/>
<reference evidence="4" key="1">
    <citation type="submission" date="2009-07" db="EMBL/GenBank/DDBJ databases">
        <title>Complete sequence of chromosome of Methylovorus sp. SIP3-4.</title>
        <authorList>
            <person name="Lucas S."/>
            <person name="Copeland A."/>
            <person name="Lapidus A."/>
            <person name="Glavina del Rio T."/>
            <person name="Tice H."/>
            <person name="Bruce D."/>
            <person name="Goodwin L."/>
            <person name="Pitluck S."/>
            <person name="Clum A."/>
            <person name="Larimer F."/>
            <person name="Land M."/>
            <person name="Hauser L."/>
            <person name="Kyrpides N."/>
            <person name="Mikhailova N."/>
            <person name="Kayluzhnaya M."/>
            <person name="Chistoserdova L."/>
        </authorList>
    </citation>
    <scope>NUCLEOTIDE SEQUENCE [LARGE SCALE GENOMIC DNA]</scope>
    <source>
        <strain evidence="4">SIP3-4</strain>
    </source>
</reference>
<evidence type="ECO:0000256" key="1">
    <source>
        <dbReference type="SAM" id="MobiDB-lite"/>
    </source>
</evidence>
<dbReference type="KEGG" id="mei:Msip34_0148"/>
<dbReference type="EMBL" id="CP001674">
    <property type="protein sequence ID" value="ACT49397.1"/>
    <property type="molecule type" value="Genomic_DNA"/>
</dbReference>
<feature type="compositionally biased region" description="Polar residues" evidence="1">
    <location>
        <begin position="86"/>
        <end position="98"/>
    </location>
</feature>
<name>C6X8C7_METGS</name>
<accession>C6X8C7</accession>
<evidence type="ECO:0000313" key="4">
    <source>
        <dbReference type="Proteomes" id="UP000002743"/>
    </source>
</evidence>
<feature type="region of interest" description="Disordered" evidence="1">
    <location>
        <begin position="111"/>
        <end position="136"/>
    </location>
</feature>
<evidence type="ECO:0000313" key="3">
    <source>
        <dbReference type="EMBL" id="ACT49397.1"/>
    </source>
</evidence>
<dbReference type="STRING" id="582744.Msip34_0148"/>
<proteinExistence type="predicted"/>
<keyword evidence="2" id="KW-0812">Transmembrane</keyword>
<feature type="transmembrane region" description="Helical" evidence="2">
    <location>
        <begin position="48"/>
        <end position="68"/>
    </location>
</feature>
<feature type="compositionally biased region" description="Polar residues" evidence="1">
    <location>
        <begin position="115"/>
        <end position="136"/>
    </location>
</feature>
<sequence>MKSSSMKSGPAMNTEPAAAPRPAKRRLHSRFDHDDEDPRASLVNLVDVMLVFACGLLAALSAGGQAMIKPVKELERGREIAAPPSVSGNPGSGYQSVGQVYRDEKTGKLLLIEQASPSAQTKQPAQPSASPQGTAK</sequence>
<protein>
    <recommendedName>
        <fullName evidence="5">DUF2149 domain-containing protein</fullName>
    </recommendedName>
</protein>
<keyword evidence="2" id="KW-1133">Transmembrane helix</keyword>
<dbReference type="HOGENOM" id="CLU_158570_0_0_4"/>
<gene>
    <name evidence="3" type="ordered locus">Msip34_0148</name>
</gene>
<organism evidence="3 4">
    <name type="scientific">Methylovorus glucosotrophus (strain SIP3-4)</name>
    <dbReference type="NCBI Taxonomy" id="582744"/>
    <lineage>
        <taxon>Bacteria</taxon>
        <taxon>Pseudomonadati</taxon>
        <taxon>Pseudomonadota</taxon>
        <taxon>Betaproteobacteria</taxon>
        <taxon>Nitrosomonadales</taxon>
        <taxon>Methylophilaceae</taxon>
        <taxon>Methylovorus</taxon>
    </lineage>
</organism>
<reference evidence="3 4" key="2">
    <citation type="journal article" date="2011" name="J. Bacteriol.">
        <title>Genomes of three methylotrophs from a single niche uncover genetic and metabolic divergence of Methylophilaceae.</title>
        <authorList>
            <person name="Lapidus A."/>
            <person name="Clum A."/>
            <person name="Labutti K."/>
            <person name="Kaluzhnaya M.G."/>
            <person name="Lim S."/>
            <person name="Beck D.A."/>
            <person name="Glavina Del Rio T."/>
            <person name="Nolan M."/>
            <person name="Mavromatis K."/>
            <person name="Huntemann M."/>
            <person name="Lucas S."/>
            <person name="Lidstrom M.E."/>
            <person name="Ivanova N."/>
            <person name="Chistoserdova L."/>
        </authorList>
    </citation>
    <scope>NUCLEOTIDE SEQUENCE [LARGE SCALE GENOMIC DNA]</scope>
    <source>
        <strain evidence="3 4">SIP3-4</strain>
    </source>
</reference>